<evidence type="ECO:0008006" key="3">
    <source>
        <dbReference type="Google" id="ProtNLM"/>
    </source>
</evidence>
<dbReference type="Gene3D" id="2.80.10.50">
    <property type="match status" value="2"/>
</dbReference>
<protein>
    <recommendedName>
        <fullName evidence="3">Delta-60 repeat protein</fullName>
    </recommendedName>
</protein>
<dbReference type="SUPFAM" id="SSF50998">
    <property type="entry name" value="Quinoprotein alcohol dehydrogenase-like"/>
    <property type="match status" value="1"/>
</dbReference>
<dbReference type="AlphaFoldDB" id="A0A423NFF0"/>
<dbReference type="InterPro" id="IPR013431">
    <property type="entry name" value="Delta_60_rpt"/>
</dbReference>
<proteinExistence type="predicted"/>
<sequence>MTPSNAALPIDATFGNQGYADSFAPGSQALSIAGLRPDGKILLVGQTFVDGKVSFHLAQLLADGTNDTGFNKNGSIVGTFTGSGQASGTGACLYKDGKALLFGFQYDEDQGNRFALARFFADGERDREFGPDGTVYIPFLPQSKSQPSKPGTFANSRSRTRVVLTADEKILVGQSNRLFRLDQEGVFDTTFNGKGWLDLALNISSISVAENGMITVAGTMEGSQKGMIVRLNVDGTPHKGFGDDGTGTVLFPSNYPTRVRSLMLRADGSFFIAGEVDTAPNDDWGKGRRGMMAAYNPNGKPNIAFNQGTPIVTDLGLTDGCSWFDLSGEPKDGLVVVGGTGQRTREQMLACRYLATGKPDTDFGEGKGYVTQYLGPGMQWISVAVQPDKRILLSRASDNINLGALVVRYRG</sequence>
<organism evidence="1 2">
    <name type="scientific">Pseudomonas fluorescens</name>
    <dbReference type="NCBI Taxonomy" id="294"/>
    <lineage>
        <taxon>Bacteria</taxon>
        <taxon>Pseudomonadati</taxon>
        <taxon>Pseudomonadota</taxon>
        <taxon>Gammaproteobacteria</taxon>
        <taxon>Pseudomonadales</taxon>
        <taxon>Pseudomonadaceae</taxon>
        <taxon>Pseudomonas</taxon>
    </lineage>
</organism>
<dbReference type="NCBIfam" id="TIGR02608">
    <property type="entry name" value="delta_60_rpt"/>
    <property type="match status" value="5"/>
</dbReference>
<name>A0A423NFF0_PSEFL</name>
<dbReference type="InterPro" id="IPR011047">
    <property type="entry name" value="Quinoprotein_ADH-like_sf"/>
</dbReference>
<evidence type="ECO:0000313" key="1">
    <source>
        <dbReference type="EMBL" id="RON96986.1"/>
    </source>
</evidence>
<gene>
    <name evidence="1" type="ORF">BK672_01435</name>
</gene>
<dbReference type="Pfam" id="PF17164">
    <property type="entry name" value="DUF5122"/>
    <property type="match status" value="2"/>
</dbReference>
<dbReference type="EMBL" id="MOBY01000002">
    <property type="protein sequence ID" value="RON96986.1"/>
    <property type="molecule type" value="Genomic_DNA"/>
</dbReference>
<reference evidence="1 2" key="1">
    <citation type="submission" date="2016-10" db="EMBL/GenBank/DDBJ databases">
        <title>Comparative genome analysis of multiple Pseudomonas spp. focuses on biocontrol and plant growth promoting traits.</title>
        <authorList>
            <person name="Tao X.-Y."/>
            <person name="Taylor C.G."/>
        </authorList>
    </citation>
    <scope>NUCLEOTIDE SEQUENCE [LARGE SCALE GENOMIC DNA]</scope>
    <source>
        <strain evidence="1 2">2F9</strain>
    </source>
</reference>
<evidence type="ECO:0000313" key="2">
    <source>
        <dbReference type="Proteomes" id="UP000283650"/>
    </source>
</evidence>
<accession>A0A423NFF0</accession>
<comment type="caution">
    <text evidence="1">The sequence shown here is derived from an EMBL/GenBank/DDBJ whole genome shotgun (WGS) entry which is preliminary data.</text>
</comment>
<dbReference type="RefSeq" id="WP_123374663.1">
    <property type="nucleotide sequence ID" value="NZ_MOBY01000002.1"/>
</dbReference>
<dbReference type="Proteomes" id="UP000283650">
    <property type="component" value="Unassembled WGS sequence"/>
</dbReference>